<evidence type="ECO:0000256" key="1">
    <source>
        <dbReference type="SAM" id="MobiDB-lite"/>
    </source>
</evidence>
<accession>A0A545T0X2</accession>
<comment type="caution">
    <text evidence="2">The sequence shown here is derived from an EMBL/GenBank/DDBJ whole genome shotgun (WGS) entry which is preliminary data.</text>
</comment>
<feature type="compositionally biased region" description="Basic and acidic residues" evidence="1">
    <location>
        <begin position="1"/>
        <end position="12"/>
    </location>
</feature>
<sequence length="66" mass="7865">MDDDLKQRDLSSKPDAQLTADERKELKRRFDEFVGIMRSQGMVPNQPAAKPKRVEKWNPMTHKRRR</sequence>
<organism evidence="2 3">
    <name type="scientific">Denitrobaculum tricleocarpae</name>
    <dbReference type="NCBI Taxonomy" id="2591009"/>
    <lineage>
        <taxon>Bacteria</taxon>
        <taxon>Pseudomonadati</taxon>
        <taxon>Pseudomonadota</taxon>
        <taxon>Alphaproteobacteria</taxon>
        <taxon>Rhodospirillales</taxon>
        <taxon>Rhodospirillaceae</taxon>
        <taxon>Denitrobaculum</taxon>
    </lineage>
</organism>
<dbReference type="Proteomes" id="UP000315252">
    <property type="component" value="Unassembled WGS sequence"/>
</dbReference>
<dbReference type="OrthoDB" id="7366496at2"/>
<evidence type="ECO:0000313" key="3">
    <source>
        <dbReference type="Proteomes" id="UP000315252"/>
    </source>
</evidence>
<proteinExistence type="predicted"/>
<feature type="region of interest" description="Disordered" evidence="1">
    <location>
        <begin position="1"/>
        <end position="24"/>
    </location>
</feature>
<dbReference type="EMBL" id="VHSH01000015">
    <property type="protein sequence ID" value="TQV70850.1"/>
    <property type="molecule type" value="Genomic_DNA"/>
</dbReference>
<name>A0A545T0X2_9PROT</name>
<reference evidence="2 3" key="1">
    <citation type="submission" date="2019-06" db="EMBL/GenBank/DDBJ databases">
        <title>Whole genome sequence for Rhodospirillaceae sp. R148.</title>
        <authorList>
            <person name="Wang G."/>
        </authorList>
    </citation>
    <scope>NUCLEOTIDE SEQUENCE [LARGE SCALE GENOMIC DNA]</scope>
    <source>
        <strain evidence="2 3">R148</strain>
    </source>
</reference>
<dbReference type="AlphaFoldDB" id="A0A545T0X2"/>
<feature type="region of interest" description="Disordered" evidence="1">
    <location>
        <begin position="38"/>
        <end position="66"/>
    </location>
</feature>
<keyword evidence="3" id="KW-1185">Reference proteome</keyword>
<protein>
    <submittedName>
        <fullName evidence="2">Uncharacterized protein</fullName>
    </submittedName>
</protein>
<evidence type="ECO:0000313" key="2">
    <source>
        <dbReference type="EMBL" id="TQV70850.1"/>
    </source>
</evidence>
<dbReference type="RefSeq" id="WP_142899657.1">
    <property type="nucleotide sequence ID" value="NZ_ML660066.1"/>
</dbReference>
<gene>
    <name evidence="2" type="ORF">FKG95_27425</name>
</gene>